<dbReference type="EMBL" id="CAADRA010005232">
    <property type="protein sequence ID" value="VFT87356.1"/>
    <property type="molecule type" value="Genomic_DNA"/>
</dbReference>
<dbReference type="AlphaFoldDB" id="A0A485KQK3"/>
<feature type="compositionally biased region" description="Basic residues" evidence="1">
    <location>
        <begin position="101"/>
        <end position="113"/>
    </location>
</feature>
<dbReference type="EMBL" id="VJMH01005211">
    <property type="protein sequence ID" value="KAF0698918.1"/>
    <property type="molecule type" value="Genomic_DNA"/>
</dbReference>
<reference evidence="2" key="2">
    <citation type="submission" date="2019-06" db="EMBL/GenBank/DDBJ databases">
        <title>Genomics analysis of Aphanomyces spp. identifies a new class of oomycete effector associated with host adaptation.</title>
        <authorList>
            <person name="Gaulin E."/>
        </authorList>
    </citation>
    <scope>NUCLEOTIDE SEQUENCE</scope>
    <source>
        <strain evidence="2">CBS 578.67</strain>
    </source>
</reference>
<organism evidence="3 4">
    <name type="scientific">Aphanomyces stellatus</name>
    <dbReference type="NCBI Taxonomy" id="120398"/>
    <lineage>
        <taxon>Eukaryota</taxon>
        <taxon>Sar</taxon>
        <taxon>Stramenopiles</taxon>
        <taxon>Oomycota</taxon>
        <taxon>Saprolegniomycetes</taxon>
        <taxon>Saprolegniales</taxon>
        <taxon>Verrucalvaceae</taxon>
        <taxon>Aphanomyces</taxon>
    </lineage>
</organism>
<reference evidence="3 4" key="1">
    <citation type="submission" date="2019-03" db="EMBL/GenBank/DDBJ databases">
        <authorList>
            <person name="Gaulin E."/>
            <person name="Dumas B."/>
        </authorList>
    </citation>
    <scope>NUCLEOTIDE SEQUENCE [LARGE SCALE GENOMIC DNA]</scope>
    <source>
        <strain evidence="3">CBS 568.67</strain>
    </source>
</reference>
<evidence type="ECO:0000313" key="2">
    <source>
        <dbReference type="EMBL" id="KAF0698918.1"/>
    </source>
</evidence>
<keyword evidence="4" id="KW-1185">Reference proteome</keyword>
<dbReference type="Proteomes" id="UP000332933">
    <property type="component" value="Unassembled WGS sequence"/>
</dbReference>
<evidence type="ECO:0000313" key="3">
    <source>
        <dbReference type="EMBL" id="VFT87356.1"/>
    </source>
</evidence>
<name>A0A485KQK3_9STRA</name>
<evidence type="ECO:0000313" key="4">
    <source>
        <dbReference type="Proteomes" id="UP000332933"/>
    </source>
</evidence>
<sequence length="161" mass="18673">MEASMLCKYVYKKCANTRAMKKDGELHRLCDYHRTKANALQKVYATKRRRELRELRRQMTGAGASTASPKAMSTEHMPYKGVKDEVKHESVVKDEDVHLSSHHRDHHPTHHHLVPQELRSCPSNPMSNMPPWAPSKDHLRQPVYLVEQHSHLNTPANVWEI</sequence>
<protein>
    <submittedName>
        <fullName evidence="3">Aste57867_10482 protein</fullName>
    </submittedName>
</protein>
<gene>
    <name evidence="3" type="primary">Aste57867_10482</name>
    <name evidence="2" type="ORF">As57867_010442</name>
    <name evidence="3" type="ORF">ASTE57867_10482</name>
</gene>
<accession>A0A485KQK3</accession>
<proteinExistence type="predicted"/>
<feature type="region of interest" description="Disordered" evidence="1">
    <location>
        <begin position="101"/>
        <end position="134"/>
    </location>
</feature>
<evidence type="ECO:0000256" key="1">
    <source>
        <dbReference type="SAM" id="MobiDB-lite"/>
    </source>
</evidence>